<evidence type="ECO:0000313" key="1">
    <source>
        <dbReference type="EMBL" id="QIP05656.1"/>
    </source>
</evidence>
<dbReference type="RefSeq" id="WP_166466966.1">
    <property type="nucleotide sequence ID" value="NZ_CP050066.2"/>
</dbReference>
<reference evidence="1 2" key="1">
    <citation type="journal article" date="2020" name="Int. J. Syst. Evol. Microbiol.">
        <title>Description and complete genome sequences of Bradyrhizobium symbiodeficiens sp. nov., a non-symbiotic bacterium associated with legumes native to Canada.</title>
        <authorList>
            <person name="Bromfield E.S.P."/>
            <person name="Cloutier S."/>
            <person name="Nguyen H.D.T."/>
        </authorList>
    </citation>
    <scope>NUCLEOTIDE SEQUENCE [LARGE SCALE GENOMIC DNA]</scope>
    <source>
        <strain evidence="1 2">101S1MB</strain>
    </source>
</reference>
<protein>
    <submittedName>
        <fullName evidence="1">Uncharacterized protein</fullName>
    </submittedName>
</protein>
<evidence type="ECO:0000313" key="2">
    <source>
        <dbReference type="Proteomes" id="UP000500895"/>
    </source>
</evidence>
<name>A0A6G9A009_9BRAD</name>
<proteinExistence type="predicted"/>
<accession>A0A6G9A009</accession>
<dbReference type="AlphaFoldDB" id="A0A6G9A009"/>
<sequence length="58" mass="6787">MLITSLSLFRQPLSFVAAKWQTLIRIAGNPYRPELHYMRGPGPKWRAKYQASRLNRSL</sequence>
<dbReference type="Proteomes" id="UP000500895">
    <property type="component" value="Chromosome"/>
</dbReference>
<gene>
    <name evidence="1" type="ORF">HAV00_05065</name>
</gene>
<organism evidence="1 2">
    <name type="scientific">Bradyrhizobium symbiodeficiens</name>
    <dbReference type="NCBI Taxonomy" id="1404367"/>
    <lineage>
        <taxon>Bacteria</taxon>
        <taxon>Pseudomonadati</taxon>
        <taxon>Pseudomonadota</taxon>
        <taxon>Alphaproteobacteria</taxon>
        <taxon>Hyphomicrobiales</taxon>
        <taxon>Nitrobacteraceae</taxon>
        <taxon>Bradyrhizobium</taxon>
    </lineage>
</organism>
<dbReference type="EMBL" id="CP050066">
    <property type="protein sequence ID" value="QIP05656.1"/>
    <property type="molecule type" value="Genomic_DNA"/>
</dbReference>